<keyword evidence="2 3" id="KW-0808">Transferase</keyword>
<dbReference type="GO" id="GO:0009244">
    <property type="term" value="P:lipopolysaccharide core region biosynthetic process"/>
    <property type="evidence" value="ECO:0007669"/>
    <property type="project" value="TreeGrafter"/>
</dbReference>
<dbReference type="GO" id="GO:0005829">
    <property type="term" value="C:cytosol"/>
    <property type="evidence" value="ECO:0007669"/>
    <property type="project" value="TreeGrafter"/>
</dbReference>
<keyword evidence="4" id="KW-1185">Reference proteome</keyword>
<dbReference type="InterPro" id="IPR051199">
    <property type="entry name" value="LPS_LOS_Heptosyltrfase"/>
</dbReference>
<gene>
    <name evidence="3" type="ORF">CVP04_02075</name>
</gene>
<organism evidence="3 4">
    <name type="scientific">Caviibacterium pharyngocola</name>
    <dbReference type="NCBI Taxonomy" id="28159"/>
    <lineage>
        <taxon>Bacteria</taxon>
        <taxon>Pseudomonadati</taxon>
        <taxon>Pseudomonadota</taxon>
        <taxon>Gammaproteobacteria</taxon>
        <taxon>Pasteurellales</taxon>
        <taxon>Pasteurellaceae</taxon>
        <taxon>Caviibacterium</taxon>
    </lineage>
</organism>
<dbReference type="SUPFAM" id="SSF53756">
    <property type="entry name" value="UDP-Glycosyltransferase/glycogen phosphorylase"/>
    <property type="match status" value="1"/>
</dbReference>
<dbReference type="Pfam" id="PF01075">
    <property type="entry name" value="Glyco_transf_9"/>
    <property type="match status" value="1"/>
</dbReference>
<dbReference type="PANTHER" id="PTHR30160:SF15">
    <property type="entry name" value="GLYCOSYLTRANSFERASE HI_0523-RELATED"/>
    <property type="match status" value="1"/>
</dbReference>
<dbReference type="Gene3D" id="3.40.50.2000">
    <property type="entry name" value="Glycogen Phosphorylase B"/>
    <property type="match status" value="2"/>
</dbReference>
<evidence type="ECO:0000256" key="1">
    <source>
        <dbReference type="ARBA" id="ARBA00022676"/>
    </source>
</evidence>
<dbReference type="InterPro" id="IPR002201">
    <property type="entry name" value="Glyco_trans_9"/>
</dbReference>
<sequence>MSIKDTLRKIRLSLGKQLIDIKKRKTEVPTEIKRILFLRQDGKIGDYIVSSFVFREIKKQMPAVHIGVVCTKNNAYLFTDNPYIDQLYFVKKRSIFSLIKCGLNLRKFQYDVVIDPTVLLRNRDLLFLRLINAKINLGYLKDDYKLFNLNIDNPNLHFADVYKTALEKIGFHSLNTEYEIPSNESAKNAVEKFIKKNQLTKFIAINFFGNGSSRRFNDSNIVAILDHSVKNTELPIVLLTYPEMTEKLKTLSMVNGQWSIPYRKIFIMEETTTIFHTIELIRRCNLLISPDTATIHIAAGLNKPIIGFYSQDQENFVHWHPNSKNKTFILRYGDNINEIKPEQIPLEQLK</sequence>
<dbReference type="OrthoDB" id="89608at2"/>
<dbReference type="RefSeq" id="WP_100295866.1">
    <property type="nucleotide sequence ID" value="NZ_PHGZ01000004.1"/>
</dbReference>
<reference evidence="3 4" key="1">
    <citation type="submission" date="2017-11" db="EMBL/GenBank/DDBJ databases">
        <title>Reclassification of Bisgaard taxon 5 as Caviibacterium pharyngocola gen. nov., sp. nov.</title>
        <authorList>
            <person name="Christensen H."/>
        </authorList>
    </citation>
    <scope>NUCLEOTIDE SEQUENCE [LARGE SCALE GENOMIC DNA]</scope>
    <source>
        <strain evidence="3 4">7_3</strain>
    </source>
</reference>
<dbReference type="AlphaFoldDB" id="A0A2M8RYD5"/>
<dbReference type="PANTHER" id="PTHR30160">
    <property type="entry name" value="TETRAACYLDISACCHARIDE 4'-KINASE-RELATED"/>
    <property type="match status" value="1"/>
</dbReference>
<protein>
    <submittedName>
        <fullName evidence="3">Heptosyltransferase</fullName>
    </submittedName>
</protein>
<keyword evidence="1" id="KW-0328">Glycosyltransferase</keyword>
<comment type="caution">
    <text evidence="3">The sequence shown here is derived from an EMBL/GenBank/DDBJ whole genome shotgun (WGS) entry which is preliminary data.</text>
</comment>
<dbReference type="GO" id="GO:0008713">
    <property type="term" value="F:ADP-heptose-lipopolysaccharide heptosyltransferase activity"/>
    <property type="evidence" value="ECO:0007669"/>
    <property type="project" value="TreeGrafter"/>
</dbReference>
<evidence type="ECO:0000256" key="2">
    <source>
        <dbReference type="ARBA" id="ARBA00022679"/>
    </source>
</evidence>
<dbReference type="CDD" id="cd03789">
    <property type="entry name" value="GT9_LPS_heptosyltransferase"/>
    <property type="match status" value="1"/>
</dbReference>
<evidence type="ECO:0000313" key="3">
    <source>
        <dbReference type="EMBL" id="PJG83901.1"/>
    </source>
</evidence>
<proteinExistence type="predicted"/>
<accession>A0A2M8RYD5</accession>
<dbReference type="Proteomes" id="UP000230282">
    <property type="component" value="Unassembled WGS sequence"/>
</dbReference>
<dbReference type="EMBL" id="PHGZ01000004">
    <property type="protein sequence ID" value="PJG83901.1"/>
    <property type="molecule type" value="Genomic_DNA"/>
</dbReference>
<evidence type="ECO:0000313" key="4">
    <source>
        <dbReference type="Proteomes" id="UP000230282"/>
    </source>
</evidence>
<name>A0A2M8RYD5_9PAST</name>